<proteinExistence type="inferred from homology"/>
<feature type="transmembrane region" description="Helical" evidence="9">
    <location>
        <begin position="25"/>
        <end position="51"/>
    </location>
</feature>
<evidence type="ECO:0000256" key="4">
    <source>
        <dbReference type="ARBA" id="ARBA00022989"/>
    </source>
</evidence>
<feature type="transmembrane region" description="Helical" evidence="9">
    <location>
        <begin position="222"/>
        <end position="245"/>
    </location>
</feature>
<feature type="transmembrane region" description="Helical" evidence="9">
    <location>
        <begin position="95"/>
        <end position="118"/>
    </location>
</feature>
<evidence type="ECO:0000256" key="7">
    <source>
        <dbReference type="ARBA" id="ARBA00023170"/>
    </source>
</evidence>
<feature type="domain" description="G-protein coupled receptors family 1 profile" evidence="10">
    <location>
        <begin position="41"/>
        <end position="280"/>
    </location>
</feature>
<reference evidence="11" key="1">
    <citation type="submission" date="2015-12" db="EMBL/GenBank/DDBJ databases">
        <title>De novo transcriptome assembly of four potential Pierce s Disease insect vectors from Arizona vineyards.</title>
        <authorList>
            <person name="Tassone E.E."/>
        </authorList>
    </citation>
    <scope>NUCLEOTIDE SEQUENCE</scope>
</reference>
<evidence type="ECO:0000256" key="3">
    <source>
        <dbReference type="ARBA" id="ARBA00022692"/>
    </source>
</evidence>
<keyword evidence="5" id="KW-0297">G-protein coupled receptor</keyword>
<feature type="transmembrane region" description="Helical" evidence="9">
    <location>
        <begin position="63"/>
        <end position="83"/>
    </location>
</feature>
<dbReference type="Gene3D" id="1.20.1070.10">
    <property type="entry name" value="Rhodopsin 7-helix transmembrane proteins"/>
    <property type="match status" value="1"/>
</dbReference>
<keyword evidence="4 9" id="KW-1133">Transmembrane helix</keyword>
<evidence type="ECO:0000256" key="6">
    <source>
        <dbReference type="ARBA" id="ARBA00023136"/>
    </source>
</evidence>
<name>A0A1B6CKR2_9HEMI</name>
<keyword evidence="6 9" id="KW-0472">Membrane</keyword>
<evidence type="ECO:0000256" key="9">
    <source>
        <dbReference type="SAM" id="Phobius"/>
    </source>
</evidence>
<feature type="transmembrane region" description="Helical" evidence="9">
    <location>
        <begin position="139"/>
        <end position="160"/>
    </location>
</feature>
<dbReference type="PANTHER" id="PTHR24243:SF208">
    <property type="entry name" value="PYROKININ-1 RECEPTOR"/>
    <property type="match status" value="1"/>
</dbReference>
<evidence type="ECO:0000256" key="8">
    <source>
        <dbReference type="ARBA" id="ARBA00023224"/>
    </source>
</evidence>
<evidence type="ECO:0000256" key="2">
    <source>
        <dbReference type="ARBA" id="ARBA00010663"/>
    </source>
</evidence>
<sequence>MAGNCSNPEFKNVFNHECSGILSQYLFAFGLFILCIFGWFGNWVICAVIAFQPRMRSGANYYIFSHAICDSLCLLVVLFWSGYSLKLLPSDSFLTMPILSTGIFTNCTSVGITLALAADRYIAVCHPLHCRTLCSNSRAVLTILGISIINATYPSAYGFCSSSTNNVFCQKIIYVFTLECYLITFYFLPVVAICILYFLIVVDIRSSSRWRLKRMSRTMQSLRIPIIIVIECLLCLGPFNVMALIHNHYPPMTYLNIVSIIYKVTYFLFVLTTTINPVLYLLVSTEFRKFVKVFFKTPTVRSIKSSI</sequence>
<keyword evidence="8" id="KW-0807">Transducer</keyword>
<organism evidence="11">
    <name type="scientific">Clastoptera arizonana</name>
    <name type="common">Arizona spittle bug</name>
    <dbReference type="NCBI Taxonomy" id="38151"/>
    <lineage>
        <taxon>Eukaryota</taxon>
        <taxon>Metazoa</taxon>
        <taxon>Ecdysozoa</taxon>
        <taxon>Arthropoda</taxon>
        <taxon>Hexapoda</taxon>
        <taxon>Insecta</taxon>
        <taxon>Pterygota</taxon>
        <taxon>Neoptera</taxon>
        <taxon>Paraneoptera</taxon>
        <taxon>Hemiptera</taxon>
        <taxon>Auchenorrhyncha</taxon>
        <taxon>Cercopoidea</taxon>
        <taxon>Clastopteridae</taxon>
        <taxon>Clastoptera</taxon>
    </lineage>
</organism>
<dbReference type="SMART" id="SM01381">
    <property type="entry name" value="7TM_GPCR_Srsx"/>
    <property type="match status" value="1"/>
</dbReference>
<dbReference type="Pfam" id="PF00001">
    <property type="entry name" value="7tm_1"/>
    <property type="match status" value="1"/>
</dbReference>
<feature type="transmembrane region" description="Helical" evidence="9">
    <location>
        <begin position="172"/>
        <end position="201"/>
    </location>
</feature>
<protein>
    <recommendedName>
        <fullName evidence="10">G-protein coupled receptors family 1 profile domain-containing protein</fullName>
    </recommendedName>
</protein>
<dbReference type="InterPro" id="IPR017452">
    <property type="entry name" value="GPCR_Rhodpsn_7TM"/>
</dbReference>
<dbReference type="InterPro" id="IPR000276">
    <property type="entry name" value="GPCR_Rhodpsn"/>
</dbReference>
<dbReference type="AlphaFoldDB" id="A0A1B6CKR2"/>
<comment type="subcellular location">
    <subcellularLocation>
        <location evidence="1">Membrane</location>
        <topology evidence="1">Multi-pass membrane protein</topology>
    </subcellularLocation>
</comment>
<keyword evidence="3 9" id="KW-0812">Transmembrane</keyword>
<dbReference type="PANTHER" id="PTHR24243">
    <property type="entry name" value="G-PROTEIN COUPLED RECEPTOR"/>
    <property type="match status" value="1"/>
</dbReference>
<dbReference type="EMBL" id="GEDC01023296">
    <property type="protein sequence ID" value="JAS14002.1"/>
    <property type="molecule type" value="Transcribed_RNA"/>
</dbReference>
<dbReference type="SUPFAM" id="SSF81321">
    <property type="entry name" value="Family A G protein-coupled receptor-like"/>
    <property type="match status" value="1"/>
</dbReference>
<dbReference type="PROSITE" id="PS50262">
    <property type="entry name" value="G_PROTEIN_RECEP_F1_2"/>
    <property type="match status" value="1"/>
</dbReference>
<comment type="similarity">
    <text evidence="2">Belongs to the G-protein coupled receptor 1 family.</text>
</comment>
<accession>A0A1B6CKR2</accession>
<dbReference type="GO" id="GO:0005886">
    <property type="term" value="C:plasma membrane"/>
    <property type="evidence" value="ECO:0007669"/>
    <property type="project" value="TreeGrafter"/>
</dbReference>
<keyword evidence="7" id="KW-0675">Receptor</keyword>
<evidence type="ECO:0000256" key="5">
    <source>
        <dbReference type="ARBA" id="ARBA00023040"/>
    </source>
</evidence>
<dbReference type="PRINTS" id="PR00237">
    <property type="entry name" value="GPCRRHODOPSN"/>
</dbReference>
<feature type="transmembrane region" description="Helical" evidence="9">
    <location>
        <begin position="265"/>
        <end position="283"/>
    </location>
</feature>
<dbReference type="GO" id="GO:0004930">
    <property type="term" value="F:G protein-coupled receptor activity"/>
    <property type="evidence" value="ECO:0007669"/>
    <property type="project" value="UniProtKB-KW"/>
</dbReference>
<gene>
    <name evidence="11" type="ORF">g.4655</name>
</gene>
<evidence type="ECO:0000256" key="1">
    <source>
        <dbReference type="ARBA" id="ARBA00004141"/>
    </source>
</evidence>
<evidence type="ECO:0000259" key="10">
    <source>
        <dbReference type="PROSITE" id="PS50262"/>
    </source>
</evidence>
<evidence type="ECO:0000313" key="11">
    <source>
        <dbReference type="EMBL" id="JAS14002.1"/>
    </source>
</evidence>